<evidence type="ECO:0000256" key="3">
    <source>
        <dbReference type="ARBA" id="ARBA00022833"/>
    </source>
</evidence>
<dbReference type="HOGENOM" id="CLU_056400_0_0_1"/>
<dbReference type="InterPro" id="IPR013083">
    <property type="entry name" value="Znf_RING/FYVE/PHD"/>
</dbReference>
<dbReference type="EMBL" id="KE145367">
    <property type="protein sequence ID" value="EPE29064.1"/>
    <property type="molecule type" value="Genomic_DNA"/>
</dbReference>
<keyword evidence="7" id="KW-1185">Reference proteome</keyword>
<keyword evidence="1" id="KW-0479">Metal-binding</keyword>
<name>S3CVU0_GLAL2</name>
<dbReference type="Proteomes" id="UP000016922">
    <property type="component" value="Unassembled WGS sequence"/>
</dbReference>
<evidence type="ECO:0000256" key="2">
    <source>
        <dbReference type="ARBA" id="ARBA00022771"/>
    </source>
</evidence>
<evidence type="ECO:0000256" key="4">
    <source>
        <dbReference type="PROSITE-ProRule" id="PRU00175"/>
    </source>
</evidence>
<dbReference type="PANTHER" id="PTHR14155">
    <property type="entry name" value="RING FINGER DOMAIN-CONTAINING"/>
    <property type="match status" value="1"/>
</dbReference>
<dbReference type="OrthoDB" id="3801431at2759"/>
<feature type="domain" description="RING-type" evidence="5">
    <location>
        <begin position="337"/>
        <end position="379"/>
    </location>
</feature>
<accession>S3CVU0</accession>
<evidence type="ECO:0000313" key="6">
    <source>
        <dbReference type="EMBL" id="EPE29064.1"/>
    </source>
</evidence>
<dbReference type="PANTHER" id="PTHR14155:SF627">
    <property type="entry name" value="OS06G0192800 PROTEIN"/>
    <property type="match status" value="1"/>
</dbReference>
<dbReference type="KEGG" id="glz:GLAREA_00222"/>
<dbReference type="InterPro" id="IPR053238">
    <property type="entry name" value="RING-H2_zinc_finger"/>
</dbReference>
<organism evidence="6 7">
    <name type="scientific">Glarea lozoyensis (strain ATCC 20868 / MF5171)</name>
    <dbReference type="NCBI Taxonomy" id="1116229"/>
    <lineage>
        <taxon>Eukaryota</taxon>
        <taxon>Fungi</taxon>
        <taxon>Dikarya</taxon>
        <taxon>Ascomycota</taxon>
        <taxon>Pezizomycotina</taxon>
        <taxon>Leotiomycetes</taxon>
        <taxon>Helotiales</taxon>
        <taxon>Helotiaceae</taxon>
        <taxon>Glarea</taxon>
    </lineage>
</organism>
<dbReference type="SUPFAM" id="SSF57850">
    <property type="entry name" value="RING/U-box"/>
    <property type="match status" value="1"/>
</dbReference>
<keyword evidence="2 4" id="KW-0863">Zinc-finger</keyword>
<dbReference type="Pfam" id="PF13639">
    <property type="entry name" value="zf-RING_2"/>
    <property type="match status" value="1"/>
</dbReference>
<keyword evidence="3" id="KW-0862">Zinc</keyword>
<dbReference type="Gene3D" id="3.30.40.10">
    <property type="entry name" value="Zinc/RING finger domain, C3HC4 (zinc finger)"/>
    <property type="match status" value="1"/>
</dbReference>
<dbReference type="eggNOG" id="KOG0800">
    <property type="taxonomic scope" value="Eukaryota"/>
</dbReference>
<dbReference type="STRING" id="1116229.S3CVU0"/>
<dbReference type="GeneID" id="19459282"/>
<dbReference type="InterPro" id="IPR001841">
    <property type="entry name" value="Znf_RING"/>
</dbReference>
<gene>
    <name evidence="6" type="ORF">GLAREA_00222</name>
</gene>
<dbReference type="PROSITE" id="PS50089">
    <property type="entry name" value="ZF_RING_2"/>
    <property type="match status" value="1"/>
</dbReference>
<sequence>MSDINQMSNLEEDTNMERTWLAEEMESSVEDLVVDVMQHALDLVRHSLQNMTETQSTGSNTAQATEIQLHRTENMLRTFLTRIDDAIDRVSIEVGDDQNLRRNNSVCMLEHQRGHFTYVKPFPDGFLFRRPPPEMAMNRPVALDQDYWIHSATQCQRCISDLRTWDGEPHDYVPRLFTSQKEALDFAKPLLDRISEINDDLEEHSLDTENSRKHNVVPTSELPFLQKAFEALLISGKERVYQLQASERQDNNEEARPETTADVTIFGVNPDTFNLPKLTKSVAEELVDHIYQLDLIAESIQLVEVTNAISARQLSLRNNAEPLQLFHPLPKGSEKECSICRSEEKSEEYVQLDCKARHVFGKECLRVWLLEHNSCPYCREMFDRALYRWPEREVVCPRWLRVLKEVR</sequence>
<proteinExistence type="predicted"/>
<dbReference type="GO" id="GO:0008270">
    <property type="term" value="F:zinc ion binding"/>
    <property type="evidence" value="ECO:0007669"/>
    <property type="project" value="UniProtKB-KW"/>
</dbReference>
<evidence type="ECO:0000259" key="5">
    <source>
        <dbReference type="PROSITE" id="PS50089"/>
    </source>
</evidence>
<evidence type="ECO:0000313" key="7">
    <source>
        <dbReference type="Proteomes" id="UP000016922"/>
    </source>
</evidence>
<dbReference type="RefSeq" id="XP_008083173.1">
    <property type="nucleotide sequence ID" value="XM_008084982.1"/>
</dbReference>
<reference evidence="6 7" key="1">
    <citation type="journal article" date="2013" name="BMC Genomics">
        <title>Genomics-driven discovery of the pneumocandin biosynthetic gene cluster in the fungus Glarea lozoyensis.</title>
        <authorList>
            <person name="Chen L."/>
            <person name="Yue Q."/>
            <person name="Zhang X."/>
            <person name="Xiang M."/>
            <person name="Wang C."/>
            <person name="Li S."/>
            <person name="Che Y."/>
            <person name="Ortiz-Lopez F.J."/>
            <person name="Bills G.F."/>
            <person name="Liu X."/>
            <person name="An Z."/>
        </authorList>
    </citation>
    <scope>NUCLEOTIDE SEQUENCE [LARGE SCALE GENOMIC DNA]</scope>
    <source>
        <strain evidence="7">ATCC 20868 / MF5171</strain>
    </source>
</reference>
<evidence type="ECO:0000256" key="1">
    <source>
        <dbReference type="ARBA" id="ARBA00022723"/>
    </source>
</evidence>
<dbReference type="AlphaFoldDB" id="S3CVU0"/>
<protein>
    <submittedName>
        <fullName evidence="6">RING/U-box</fullName>
    </submittedName>
</protein>